<dbReference type="SUPFAM" id="SSF57667">
    <property type="entry name" value="beta-beta-alpha zinc fingers"/>
    <property type="match status" value="1"/>
</dbReference>
<keyword evidence="1" id="KW-0862">Zinc</keyword>
<dbReference type="EMBL" id="JAVRJZ010000009">
    <property type="protein sequence ID" value="KAK2719052.1"/>
    <property type="molecule type" value="Genomic_DNA"/>
</dbReference>
<feature type="region of interest" description="Disordered" evidence="2">
    <location>
        <begin position="102"/>
        <end position="147"/>
    </location>
</feature>
<feature type="domain" description="C2H2-type" evidence="3">
    <location>
        <begin position="23"/>
        <end position="52"/>
    </location>
</feature>
<evidence type="ECO:0000259" key="3">
    <source>
        <dbReference type="PROSITE" id="PS50157"/>
    </source>
</evidence>
<keyword evidence="1" id="KW-0863">Zinc-finger</keyword>
<accession>A0AA88L6R9</accession>
<dbReference type="AlphaFoldDB" id="A0AA88L6R9"/>
<dbReference type="InterPro" id="IPR013087">
    <property type="entry name" value="Znf_C2H2_type"/>
</dbReference>
<comment type="caution">
    <text evidence="4">The sequence shown here is derived from an EMBL/GenBank/DDBJ whole genome shotgun (WGS) entry which is preliminary data.</text>
</comment>
<dbReference type="PROSITE" id="PS00028">
    <property type="entry name" value="ZINC_FINGER_C2H2_1"/>
    <property type="match status" value="1"/>
</dbReference>
<reference evidence="4" key="1">
    <citation type="submission" date="2023-07" db="EMBL/GenBank/DDBJ databases">
        <title>Chromosome-level genome assembly of Artemia franciscana.</title>
        <authorList>
            <person name="Jo E."/>
        </authorList>
    </citation>
    <scope>NUCLEOTIDE SEQUENCE</scope>
    <source>
        <tissue evidence="4">Whole body</tissue>
    </source>
</reference>
<gene>
    <name evidence="4" type="ORF">QYM36_006163</name>
</gene>
<evidence type="ECO:0000256" key="1">
    <source>
        <dbReference type="PROSITE-ProRule" id="PRU00042"/>
    </source>
</evidence>
<evidence type="ECO:0000256" key="2">
    <source>
        <dbReference type="SAM" id="MobiDB-lite"/>
    </source>
</evidence>
<organism evidence="4 5">
    <name type="scientific">Artemia franciscana</name>
    <name type="common">Brine shrimp</name>
    <name type="synonym">Artemia sanfranciscana</name>
    <dbReference type="NCBI Taxonomy" id="6661"/>
    <lineage>
        <taxon>Eukaryota</taxon>
        <taxon>Metazoa</taxon>
        <taxon>Ecdysozoa</taxon>
        <taxon>Arthropoda</taxon>
        <taxon>Crustacea</taxon>
        <taxon>Branchiopoda</taxon>
        <taxon>Anostraca</taxon>
        <taxon>Artemiidae</taxon>
        <taxon>Artemia</taxon>
    </lineage>
</organism>
<proteinExistence type="predicted"/>
<evidence type="ECO:0000313" key="5">
    <source>
        <dbReference type="Proteomes" id="UP001187531"/>
    </source>
</evidence>
<dbReference type="PROSITE" id="PS50157">
    <property type="entry name" value="ZINC_FINGER_C2H2_2"/>
    <property type="match status" value="1"/>
</dbReference>
<feature type="compositionally biased region" description="Basic and acidic residues" evidence="2">
    <location>
        <begin position="102"/>
        <end position="113"/>
    </location>
</feature>
<protein>
    <recommendedName>
        <fullName evidence="3">C2H2-type domain-containing protein</fullName>
    </recommendedName>
</protein>
<dbReference type="InterPro" id="IPR036236">
    <property type="entry name" value="Znf_C2H2_sf"/>
</dbReference>
<name>A0AA88L6R9_ARTSF</name>
<dbReference type="Proteomes" id="UP001187531">
    <property type="component" value="Unassembled WGS sequence"/>
</dbReference>
<dbReference type="GO" id="GO:0008270">
    <property type="term" value="F:zinc ion binding"/>
    <property type="evidence" value="ECO:0007669"/>
    <property type="project" value="UniProtKB-KW"/>
</dbReference>
<keyword evidence="1" id="KW-0479">Metal-binding</keyword>
<keyword evidence="5" id="KW-1185">Reference proteome</keyword>
<evidence type="ECO:0000313" key="4">
    <source>
        <dbReference type="EMBL" id="KAK2719052.1"/>
    </source>
</evidence>
<sequence length="147" mass="16400">MVSSQGFSLQEFLENVKATKPPYHCPYDDCDKVFKTVKGIHCHVVSHSKENMSNNENDDPITYVDPQKVVEFHFSGKPVQVSMYEPLALFTKEDFEEKYPELVKEPQEADEAPKTPSLKTSGTKSVGKKGSKTPKAGKNGIFGPSFL</sequence>